<protein>
    <recommendedName>
        <fullName evidence="5">DUF2634 domain-containing protein</fullName>
    </recommendedName>
</protein>
<gene>
    <name evidence="1" type="ORF">AAV35_012645</name>
    <name evidence="2" type="ORF">MJ3_13689</name>
</gene>
<keyword evidence="3" id="KW-1185">Reference proteome</keyword>
<dbReference type="eggNOG" id="ENOG5033CYW">
    <property type="taxonomic scope" value="Bacteria"/>
</dbReference>
<dbReference type="Proteomes" id="UP000092654">
    <property type="component" value="Chromosome"/>
</dbReference>
<dbReference type="KEGG" id="sje:AAV35_012645"/>
<dbReference type="Pfam" id="PF10934">
    <property type="entry name" value="Sheath_initiator"/>
    <property type="match status" value="1"/>
</dbReference>
<dbReference type="EMBL" id="AMPQ01000045">
    <property type="protein sequence ID" value="EKE30497.1"/>
    <property type="molecule type" value="Genomic_DNA"/>
</dbReference>
<evidence type="ECO:0000313" key="4">
    <source>
        <dbReference type="Proteomes" id="UP000092654"/>
    </source>
</evidence>
<dbReference type="Proteomes" id="UP000011746">
    <property type="component" value="Unassembled WGS sequence"/>
</dbReference>
<dbReference type="Gene3D" id="3.10.450.40">
    <property type="match status" value="1"/>
</dbReference>
<accession>K2G7V4</accession>
<reference evidence="1" key="3">
    <citation type="submission" date="2016-11" db="EMBL/GenBank/DDBJ databases">
        <title>Salimicrobium jeotgali MJ3, isolated from Myulchi jeot, a traditional Korean fermented seafood.</title>
        <authorList>
            <person name="Kim K.H."/>
            <person name="Jeon C.O."/>
            <person name="Jin H.M."/>
        </authorList>
    </citation>
    <scope>NUCLEOTIDE SEQUENCE</scope>
    <source>
        <strain evidence="1">MJ3</strain>
    </source>
</reference>
<dbReference type="RefSeq" id="WP_008592694.1">
    <property type="nucleotide sequence ID" value="NZ_AMPQ01000045.1"/>
</dbReference>
<sequence length="117" mass="13179">MKTMEIESGDLVMKDGDITLIEGTQEIAQSLYIALATFKGEWYQDEELGVERSKLLGKVTEPQVRSAVIESIGRETRVATIESLSIDTDPKDRKVYVSFKVRTIEGEVLEERRLSIA</sequence>
<evidence type="ECO:0000313" key="3">
    <source>
        <dbReference type="Proteomes" id="UP000011746"/>
    </source>
</evidence>
<dbReference type="AlphaFoldDB" id="K2G7V4"/>
<dbReference type="PATRIC" id="fig|1230341.3.peg.2751"/>
<organism evidence="2 3">
    <name type="scientific">Salimicrobium jeotgali</name>
    <dbReference type="NCBI Taxonomy" id="1230341"/>
    <lineage>
        <taxon>Bacteria</taxon>
        <taxon>Bacillati</taxon>
        <taxon>Bacillota</taxon>
        <taxon>Bacilli</taxon>
        <taxon>Bacillales</taxon>
        <taxon>Bacillaceae</taxon>
        <taxon>Salimicrobium</taxon>
    </lineage>
</organism>
<name>K2G7V4_9BACI</name>
<dbReference type="STRING" id="1230341.AAV35_012645"/>
<reference evidence="4" key="2">
    <citation type="submission" date="2015-06" db="EMBL/GenBank/DDBJ databases">
        <title>Salimicrobium jeotgali MJ3, isolated from Myulchi jeot, a traditional Korean fermented seafood.</title>
        <authorList>
            <person name="Kim K.H."/>
            <person name="Jeon C.O."/>
            <person name="Jin H.M."/>
        </authorList>
    </citation>
    <scope>NUCLEOTIDE SEQUENCE [LARGE SCALE GENOMIC DNA]</scope>
    <source>
        <strain evidence="4">MJ3</strain>
    </source>
</reference>
<dbReference type="SUPFAM" id="SSF160719">
    <property type="entry name" value="gpW/gp25-like"/>
    <property type="match status" value="1"/>
</dbReference>
<proteinExistence type="predicted"/>
<dbReference type="InterPro" id="IPR020288">
    <property type="entry name" value="Sheath_initiator"/>
</dbReference>
<dbReference type="OrthoDB" id="2088193at2"/>
<reference evidence="2 3" key="1">
    <citation type="journal article" date="2012" name="J. Bacteriol.">
        <title>Draft Genome Sequence of Salimicrobium sp. Strain MJ3, Isolated from Myulchi-Jeot, Korean Fermented Seafood.</title>
        <authorList>
            <person name="Lee S.H."/>
            <person name="Jung J.Y."/>
            <person name="Jeon C.O."/>
        </authorList>
    </citation>
    <scope>NUCLEOTIDE SEQUENCE [LARGE SCALE GENOMIC DNA]</scope>
    <source>
        <strain evidence="2 3">MJ3</strain>
    </source>
</reference>
<evidence type="ECO:0000313" key="2">
    <source>
        <dbReference type="EMBL" id="EKE30497.1"/>
    </source>
</evidence>
<evidence type="ECO:0008006" key="5">
    <source>
        <dbReference type="Google" id="ProtNLM"/>
    </source>
</evidence>
<dbReference type="EMBL" id="CP011361">
    <property type="protein sequence ID" value="AKG05517.1"/>
    <property type="molecule type" value="Genomic_DNA"/>
</dbReference>
<evidence type="ECO:0000313" key="1">
    <source>
        <dbReference type="EMBL" id="AKG05517.1"/>
    </source>
</evidence>